<protein>
    <submittedName>
        <fullName evidence="1">Uncharacterized protein</fullName>
    </submittedName>
</protein>
<accession>A0A2Z5G3D5</accession>
<dbReference type="EMBL" id="CP030840">
    <property type="protein sequence ID" value="AXC13187.1"/>
    <property type="molecule type" value="Genomic_DNA"/>
</dbReference>
<reference evidence="1 2" key="1">
    <citation type="journal article" date="2018" name="Front. Microbiol.">
        <title>Hydrolytic Capabilities as a Key to Environmental Success: Chitinolytic and Cellulolytic Acidobacteria From Acidic Sub-arctic Soils and Boreal Peatlands.</title>
        <authorList>
            <person name="Belova S.E."/>
            <person name="Ravin N.V."/>
            <person name="Pankratov T.A."/>
            <person name="Rakitin A.L."/>
            <person name="Ivanova A.A."/>
            <person name="Beletsky A.V."/>
            <person name="Mardanov A.V."/>
            <person name="Sinninghe Damste J.S."/>
            <person name="Dedysh S.N."/>
        </authorList>
    </citation>
    <scope>NUCLEOTIDE SEQUENCE [LARGE SCALE GENOMIC DNA]</scope>
    <source>
        <strain evidence="1 2">SBC82</strain>
    </source>
</reference>
<dbReference type="KEGG" id="abas:ACPOL_3908"/>
<evidence type="ECO:0000313" key="1">
    <source>
        <dbReference type="EMBL" id="AXC13187.1"/>
    </source>
</evidence>
<keyword evidence="2" id="KW-1185">Reference proteome</keyword>
<dbReference type="AlphaFoldDB" id="A0A2Z5G3D5"/>
<gene>
    <name evidence="1" type="ORF">ACPOL_3908</name>
</gene>
<sequence>MTLHLDGGCKACNFPHIPQAVVAGVSLSATLYPVLSSSSSP</sequence>
<organism evidence="1 2">
    <name type="scientific">Acidisarcina polymorpha</name>
    <dbReference type="NCBI Taxonomy" id="2211140"/>
    <lineage>
        <taxon>Bacteria</taxon>
        <taxon>Pseudomonadati</taxon>
        <taxon>Acidobacteriota</taxon>
        <taxon>Terriglobia</taxon>
        <taxon>Terriglobales</taxon>
        <taxon>Acidobacteriaceae</taxon>
        <taxon>Acidisarcina</taxon>
    </lineage>
</organism>
<proteinExistence type="predicted"/>
<dbReference type="Proteomes" id="UP000253606">
    <property type="component" value="Chromosome"/>
</dbReference>
<name>A0A2Z5G3D5_9BACT</name>
<evidence type="ECO:0000313" key="2">
    <source>
        <dbReference type="Proteomes" id="UP000253606"/>
    </source>
</evidence>